<dbReference type="RefSeq" id="WP_256302918.1">
    <property type="nucleotide sequence ID" value="NZ_JANFYS010000001.1"/>
</dbReference>
<organism evidence="1 3">
    <name type="scientific">Intestinimonas massiliensis</name>
    <name type="common">ex Afouda et al. 2020</name>
    <dbReference type="NCBI Taxonomy" id="1673721"/>
    <lineage>
        <taxon>Bacteria</taxon>
        <taxon>Bacillati</taxon>
        <taxon>Bacillota</taxon>
        <taxon>Clostridia</taxon>
        <taxon>Eubacteriales</taxon>
        <taxon>Intestinimonas</taxon>
    </lineage>
</organism>
<evidence type="ECO:0000313" key="1">
    <source>
        <dbReference type="EMBL" id="MCQ4769004.1"/>
    </source>
</evidence>
<accession>A0AAW5JMB0</accession>
<dbReference type="EMBL" id="JANFYS010000001">
    <property type="protein sequence ID" value="MCQ4769004.1"/>
    <property type="molecule type" value="Genomic_DNA"/>
</dbReference>
<comment type="caution">
    <text evidence="1">The sequence shown here is derived from an EMBL/GenBank/DDBJ whole genome shotgun (WGS) entry which is preliminary data.</text>
</comment>
<protein>
    <submittedName>
        <fullName evidence="1">Uncharacterized protein</fullName>
    </submittedName>
</protein>
<evidence type="ECO:0000313" key="3">
    <source>
        <dbReference type="Proteomes" id="UP001204562"/>
    </source>
</evidence>
<dbReference type="EMBL" id="JANFYS010000001">
    <property type="protein sequence ID" value="MCQ4769057.1"/>
    <property type="molecule type" value="Genomic_DNA"/>
</dbReference>
<reference evidence="1" key="1">
    <citation type="submission" date="2022-06" db="EMBL/GenBank/DDBJ databases">
        <title>Isolation of gut microbiota from human fecal samples.</title>
        <authorList>
            <person name="Pamer E.G."/>
            <person name="Barat B."/>
            <person name="Waligurski E."/>
            <person name="Medina S."/>
            <person name="Paddock L."/>
            <person name="Mostad J."/>
        </authorList>
    </citation>
    <scope>NUCLEOTIDE SEQUENCE</scope>
    <source>
        <strain evidence="1">DFI.9.91</strain>
    </source>
</reference>
<dbReference type="AlphaFoldDB" id="A0AAW5JMB0"/>
<sequence length="100" mass="11056">MSKVNYHGLTIKGLRKASGSTVNWAPRSGGYDEIFYDLSTGDVWTVAQVSLGCNSWTEYHDRNVIKICNTSRHMTMQEISDAICEAVRFDAMCSAGCQAV</sequence>
<gene>
    <name evidence="1" type="ORF">NE579_00805</name>
    <name evidence="2" type="ORF">NE579_01080</name>
</gene>
<name>A0AAW5JMB0_9FIRM</name>
<proteinExistence type="predicted"/>
<evidence type="ECO:0000313" key="2">
    <source>
        <dbReference type="EMBL" id="MCQ4769057.1"/>
    </source>
</evidence>
<dbReference type="Proteomes" id="UP001204562">
    <property type="component" value="Unassembled WGS sequence"/>
</dbReference>